<evidence type="ECO:0000313" key="2">
    <source>
        <dbReference type="EMBL" id="RXW12191.1"/>
    </source>
</evidence>
<feature type="compositionally biased region" description="Polar residues" evidence="1">
    <location>
        <begin position="236"/>
        <end position="251"/>
    </location>
</feature>
<keyword evidence="3" id="KW-1185">Reference proteome</keyword>
<feature type="compositionally biased region" description="Acidic residues" evidence="1">
    <location>
        <begin position="256"/>
        <end position="265"/>
    </location>
</feature>
<dbReference type="AlphaFoldDB" id="A0A4Q2D1N2"/>
<reference evidence="2 3" key="1">
    <citation type="submission" date="2019-01" db="EMBL/GenBank/DDBJ databases">
        <title>Draft genome sequence of Psathyrella aberdarensis IHI B618.</title>
        <authorList>
            <person name="Buettner E."/>
            <person name="Kellner H."/>
        </authorList>
    </citation>
    <scope>NUCLEOTIDE SEQUENCE [LARGE SCALE GENOMIC DNA]</scope>
    <source>
        <strain evidence="2 3">IHI B618</strain>
    </source>
</reference>
<organism evidence="2 3">
    <name type="scientific">Candolleomyces aberdarensis</name>
    <dbReference type="NCBI Taxonomy" id="2316362"/>
    <lineage>
        <taxon>Eukaryota</taxon>
        <taxon>Fungi</taxon>
        <taxon>Dikarya</taxon>
        <taxon>Basidiomycota</taxon>
        <taxon>Agaricomycotina</taxon>
        <taxon>Agaricomycetes</taxon>
        <taxon>Agaricomycetidae</taxon>
        <taxon>Agaricales</taxon>
        <taxon>Agaricineae</taxon>
        <taxon>Psathyrellaceae</taxon>
        <taxon>Candolleomyces</taxon>
    </lineage>
</organism>
<accession>A0A4Q2D1N2</accession>
<dbReference type="OrthoDB" id="2966751at2759"/>
<gene>
    <name evidence="2" type="ORF">EST38_g13663</name>
</gene>
<evidence type="ECO:0000313" key="3">
    <source>
        <dbReference type="Proteomes" id="UP000290288"/>
    </source>
</evidence>
<sequence>MYHTTICAPNLVSPSPSNAVVLMPATLQVYIPPSKAIVPNETLVIIDAKFSVSLGPIGILAQLNALSFKPFNNVSGLAPDVVDYLLPDFKAYHCHLLGVFSHPVPAGPAPYASSCIGIFGKFLSWDHSGTLRVTILDTAFNAHAQDLALSPDSGSAVMSTPTGPPKRKFAAMVLTLAGPSFTGPVPPIPDSADPDSSPKTKRPAKAPAKPKASPKVKKSITKKKAAKEKKPASAPQQSSTCQNAATTAPVSTETENAAEEDENAI</sequence>
<dbReference type="Proteomes" id="UP000290288">
    <property type="component" value="Unassembled WGS sequence"/>
</dbReference>
<name>A0A4Q2D1N2_9AGAR</name>
<protein>
    <submittedName>
        <fullName evidence="2">Uncharacterized protein</fullName>
    </submittedName>
</protein>
<proteinExistence type="predicted"/>
<feature type="compositionally biased region" description="Basic residues" evidence="1">
    <location>
        <begin position="212"/>
        <end position="227"/>
    </location>
</feature>
<feature type="region of interest" description="Disordered" evidence="1">
    <location>
        <begin position="182"/>
        <end position="265"/>
    </location>
</feature>
<comment type="caution">
    <text evidence="2">The sequence shown here is derived from an EMBL/GenBank/DDBJ whole genome shotgun (WGS) entry which is preliminary data.</text>
</comment>
<evidence type="ECO:0000256" key="1">
    <source>
        <dbReference type="SAM" id="MobiDB-lite"/>
    </source>
</evidence>
<dbReference type="EMBL" id="SDEE01001362">
    <property type="protein sequence ID" value="RXW12191.1"/>
    <property type="molecule type" value="Genomic_DNA"/>
</dbReference>